<protein>
    <submittedName>
        <fullName evidence="2">TPR repeat-containing protein</fullName>
    </submittedName>
</protein>
<keyword evidence="3" id="KW-1185">Reference proteome</keyword>
<dbReference type="SUPFAM" id="SSF48452">
    <property type="entry name" value="TPR-like"/>
    <property type="match status" value="1"/>
</dbReference>
<name>G2PJG7_ALLRU</name>
<proteinExistence type="predicted"/>
<dbReference type="AlphaFoldDB" id="G2PJG7"/>
<evidence type="ECO:0000313" key="2">
    <source>
        <dbReference type="EMBL" id="AEM71917.1"/>
    </source>
</evidence>
<organism evidence="2 3">
    <name type="scientific">Allomuricauda ruestringensis (strain DSM 13258 / CIP 107369 / LMG 19739 / B1)</name>
    <name type="common">Muricauda ruestringensis</name>
    <dbReference type="NCBI Taxonomy" id="886377"/>
    <lineage>
        <taxon>Bacteria</taxon>
        <taxon>Pseudomonadati</taxon>
        <taxon>Bacteroidota</taxon>
        <taxon>Flavobacteriia</taxon>
        <taxon>Flavobacteriales</taxon>
        <taxon>Flavobacteriaceae</taxon>
        <taxon>Flagellimonas</taxon>
    </lineage>
</organism>
<dbReference type="Pfam" id="PF14559">
    <property type="entry name" value="TPR_19"/>
    <property type="match status" value="1"/>
</dbReference>
<accession>G2PJG7</accession>
<dbReference type="HOGENOM" id="CLU_053131_0_0_10"/>
<dbReference type="eggNOG" id="COG0457">
    <property type="taxonomic scope" value="Bacteria"/>
</dbReference>
<reference evidence="2 3" key="2">
    <citation type="journal article" date="2012" name="Stand. Genomic Sci.">
        <title>Complete genome sequence of the facultatively anaerobic, appendaged bacterium Muricauda ruestringensis type strain (B1(T)).</title>
        <authorList>
            <person name="Huntemann M."/>
            <person name="Teshima H."/>
            <person name="Lapidus A."/>
            <person name="Nolan M."/>
            <person name="Lucas S."/>
            <person name="Hammon N."/>
            <person name="Deshpande S."/>
            <person name="Cheng J.F."/>
            <person name="Tapia R."/>
            <person name="Goodwin L.A."/>
            <person name="Pitluck S."/>
            <person name="Liolios K."/>
            <person name="Pagani I."/>
            <person name="Ivanova N."/>
            <person name="Mavromatis K."/>
            <person name="Mikhailova N."/>
            <person name="Pati A."/>
            <person name="Chen A."/>
            <person name="Palaniappan K."/>
            <person name="Land M."/>
            <person name="Hauser L."/>
            <person name="Pan C."/>
            <person name="Brambilla E.M."/>
            <person name="Rohde M."/>
            <person name="Spring S."/>
            <person name="Goker M."/>
            <person name="Detter J.C."/>
            <person name="Bristow J."/>
            <person name="Eisen J.A."/>
            <person name="Markowitz V."/>
            <person name="Hugenholtz P."/>
            <person name="Kyrpides N.C."/>
            <person name="Klenk H.P."/>
            <person name="Woyke T."/>
        </authorList>
    </citation>
    <scope>NUCLEOTIDE SEQUENCE [LARGE SCALE GENOMIC DNA]</scope>
    <source>
        <strain evidence="3">DSM 13258 / LMG 19739 / B1</strain>
    </source>
</reference>
<evidence type="ECO:0000313" key="3">
    <source>
        <dbReference type="Proteomes" id="UP000008908"/>
    </source>
</evidence>
<dbReference type="Gene3D" id="1.25.40.10">
    <property type="entry name" value="Tetratricopeptide repeat domain"/>
    <property type="match status" value="2"/>
</dbReference>
<dbReference type="STRING" id="886377.Murru_2893"/>
<gene>
    <name evidence="2" type="ordered locus">Murru_2893</name>
</gene>
<dbReference type="NCBIfam" id="TIGR04390">
    <property type="entry name" value="OMP_YaiO_dom"/>
    <property type="match status" value="1"/>
</dbReference>
<dbReference type="RefSeq" id="WP_014034198.1">
    <property type="nucleotide sequence ID" value="NC_015945.1"/>
</dbReference>
<dbReference type="InterPro" id="IPR011990">
    <property type="entry name" value="TPR-like_helical_dom_sf"/>
</dbReference>
<feature type="domain" description="YaiO beta-barrel" evidence="1">
    <location>
        <begin position="204"/>
        <end position="375"/>
    </location>
</feature>
<dbReference type="Proteomes" id="UP000008908">
    <property type="component" value="Chromosome"/>
</dbReference>
<evidence type="ECO:0000259" key="1">
    <source>
        <dbReference type="Pfam" id="PF19413"/>
    </source>
</evidence>
<dbReference type="KEGG" id="mrs:Murru_2893"/>
<dbReference type="EMBL" id="CP002999">
    <property type="protein sequence ID" value="AEM71917.1"/>
    <property type="molecule type" value="Genomic_DNA"/>
</dbReference>
<sequence length="437" mass="50299">MILKDYVLVVCSFQMKEMRIYSYSVMRCVLLGIFLLSFSILEAQDEKELTSDELFIKAREEAFDNDNYSAAIQLMEDAVRKAPEYVDLIIFLGRLYTWTDQTEKARSFLQNAFDRDPGYEDAAMAYASMEYWNDNSPRALEIVNIALDKKPDSEKLGILKSKILRDLKKFQEAHQVLTDLLEYNPKSTEARSLIQTIKSESALNQIGLSYDFVYFDKRFDQPWHLASLDYTRQTKLGSVASRLNYANRFGSGTTQFEMDMYPRISNTFYAYVSGGVSNDRGIFPKYRAGFSLYSNLPGAFEADAGFRWLYFSNSTWIYTFSVGKYYKNYWFNFRTYLTPSDAGFSNSYGLTIRYYFGGADDYLGLKLGTGFSPDDTANNVFIDSSTQLTSTNVALGYRKLLAKTHIIYAELTYENIEYAPDSRGNQYTLGIGYIKRF</sequence>
<reference evidence="3" key="1">
    <citation type="submission" date="2011-08" db="EMBL/GenBank/DDBJ databases">
        <title>The complete genome of Muricauda ruestringensis DSM 13258.</title>
        <authorList>
            <person name="Lucas S."/>
            <person name="Han J."/>
            <person name="Lapidus A."/>
            <person name="Bruce D."/>
            <person name="Goodwin L."/>
            <person name="Pitluck S."/>
            <person name="Peters L."/>
            <person name="Kyrpides N."/>
            <person name="Mavromatis K."/>
            <person name="Ivanova N."/>
            <person name="Ovchinnikova G."/>
            <person name="Teshima H."/>
            <person name="Detter J.C."/>
            <person name="Tapia R."/>
            <person name="Han C."/>
            <person name="Land M."/>
            <person name="Hauser L."/>
            <person name="Markowitz V."/>
            <person name="Cheng J.-F."/>
            <person name="Hugenholtz P."/>
            <person name="Woyke T."/>
            <person name="Wu D."/>
            <person name="Spring S."/>
            <person name="Schroeder M."/>
            <person name="Brambilla E."/>
            <person name="Klenk H.-P."/>
            <person name="Eisen J.A."/>
        </authorList>
    </citation>
    <scope>NUCLEOTIDE SEQUENCE [LARGE SCALE GENOMIC DNA]</scope>
    <source>
        <strain evidence="3">DSM 13258 / LMG 19739 / B1</strain>
    </source>
</reference>
<dbReference type="InterPro" id="IPR030887">
    <property type="entry name" value="Beta-barrel_YaiO"/>
</dbReference>
<dbReference type="Pfam" id="PF19413">
    <property type="entry name" value="YaiO"/>
    <property type="match status" value="1"/>
</dbReference>